<keyword evidence="6" id="KW-1185">Reference proteome</keyword>
<feature type="chain" id="PRO_5045183019" evidence="4">
    <location>
        <begin position="20"/>
        <end position="173"/>
    </location>
</feature>
<protein>
    <submittedName>
        <fullName evidence="5">Tetratricopeptide repeat protein</fullName>
    </submittedName>
</protein>
<dbReference type="EMBL" id="JBHUIT010000001">
    <property type="protein sequence ID" value="MFD2255175.1"/>
    <property type="molecule type" value="Genomic_DNA"/>
</dbReference>
<dbReference type="RefSeq" id="WP_386817837.1">
    <property type="nucleotide sequence ID" value="NZ_JBHUIT010000001.1"/>
</dbReference>
<dbReference type="PROSITE" id="PS50005">
    <property type="entry name" value="TPR"/>
    <property type="match status" value="1"/>
</dbReference>
<feature type="repeat" description="TPR" evidence="3">
    <location>
        <begin position="26"/>
        <end position="59"/>
    </location>
</feature>
<gene>
    <name evidence="5" type="ORF">ACFSSA_00675</name>
</gene>
<comment type="caution">
    <text evidence="5">The sequence shown here is derived from an EMBL/GenBank/DDBJ whole genome shotgun (WGS) entry which is preliminary data.</text>
</comment>
<dbReference type="SUPFAM" id="SSF48452">
    <property type="entry name" value="TPR-like"/>
    <property type="match status" value="1"/>
</dbReference>
<evidence type="ECO:0000256" key="4">
    <source>
        <dbReference type="SAM" id="SignalP"/>
    </source>
</evidence>
<dbReference type="Pfam" id="PF07719">
    <property type="entry name" value="TPR_2"/>
    <property type="match status" value="1"/>
</dbReference>
<evidence type="ECO:0000313" key="5">
    <source>
        <dbReference type="EMBL" id="MFD2255175.1"/>
    </source>
</evidence>
<dbReference type="InterPro" id="IPR011990">
    <property type="entry name" value="TPR-like_helical_dom_sf"/>
</dbReference>
<dbReference type="InterPro" id="IPR019734">
    <property type="entry name" value="TPR_rpt"/>
</dbReference>
<accession>A0ABW5D6C6</accession>
<reference evidence="6" key="1">
    <citation type="journal article" date="2019" name="Int. J. Syst. Evol. Microbiol.">
        <title>The Global Catalogue of Microorganisms (GCM) 10K type strain sequencing project: providing services to taxonomists for standard genome sequencing and annotation.</title>
        <authorList>
            <consortium name="The Broad Institute Genomics Platform"/>
            <consortium name="The Broad Institute Genome Sequencing Center for Infectious Disease"/>
            <person name="Wu L."/>
            <person name="Ma J."/>
        </authorList>
    </citation>
    <scope>NUCLEOTIDE SEQUENCE [LARGE SCALE GENOMIC DNA]</scope>
    <source>
        <strain evidence="6">CGMCC 4.7106</strain>
    </source>
</reference>
<dbReference type="Gene3D" id="1.25.40.10">
    <property type="entry name" value="Tetratricopeptide repeat domain"/>
    <property type="match status" value="1"/>
</dbReference>
<keyword evidence="1" id="KW-0677">Repeat</keyword>
<dbReference type="Proteomes" id="UP001597375">
    <property type="component" value="Unassembled WGS sequence"/>
</dbReference>
<keyword evidence="4" id="KW-0732">Signal</keyword>
<keyword evidence="2 3" id="KW-0802">TPR repeat</keyword>
<evidence type="ECO:0000256" key="3">
    <source>
        <dbReference type="PROSITE-ProRule" id="PRU00339"/>
    </source>
</evidence>
<evidence type="ECO:0000313" key="6">
    <source>
        <dbReference type="Proteomes" id="UP001597375"/>
    </source>
</evidence>
<evidence type="ECO:0000256" key="1">
    <source>
        <dbReference type="ARBA" id="ARBA00022737"/>
    </source>
</evidence>
<feature type="signal peptide" evidence="4">
    <location>
        <begin position="1"/>
        <end position="19"/>
    </location>
</feature>
<dbReference type="InterPro" id="IPR013105">
    <property type="entry name" value="TPR_2"/>
</dbReference>
<evidence type="ECO:0000256" key="2">
    <source>
        <dbReference type="ARBA" id="ARBA00022803"/>
    </source>
</evidence>
<sequence>MKTLVVFLTLAAGSSLALAQSAGQKAEAYYQRGLAAEKAGDPATASAAYNAALKLFPNHANARYRAGQVKINASAIKSSATQAKIGAVMISVYQLEDATVQEAIDALSAAMSKQNDGEISPNFVIEDPQNKLADRRVTINLRNVPVKAILDYLHSQTNTKARYDEHAVVILAR</sequence>
<name>A0ABW5D6C6_9BACT</name>
<dbReference type="SMART" id="SM00028">
    <property type="entry name" value="TPR"/>
    <property type="match status" value="1"/>
</dbReference>
<proteinExistence type="predicted"/>
<organism evidence="5 6">
    <name type="scientific">Luteolibacter algae</name>
    <dbReference type="NCBI Taxonomy" id="454151"/>
    <lineage>
        <taxon>Bacteria</taxon>
        <taxon>Pseudomonadati</taxon>
        <taxon>Verrucomicrobiota</taxon>
        <taxon>Verrucomicrobiia</taxon>
        <taxon>Verrucomicrobiales</taxon>
        <taxon>Verrucomicrobiaceae</taxon>
        <taxon>Luteolibacter</taxon>
    </lineage>
</organism>